<sequence length="404" mass="44120">MTCVISSGPWHHFNGHVPWSPMNSDTMGHPAFDSKPHSQGYVSAGSDTRKSSSSGGKKRASRAGTRSVTTLSAAQLERKRANDREAQRAIRQRTKDHIDHLERSMNDLRGTQEAHEKIAHIAQQRNRELEDENAYLRSKLQEAGVPVNLPPPSEALRQSEAVLLPLPSVSPSQRQSPHSTPSTHSMTTQSSNSRHGSWQHQVSGFGPNASAPMIMPGAVSVASASNVTAWRSEHPMSDPMSATSSSSYAPNDRVEWPANGAPYQYVNQDASRSQQYDSAPLPHQQGYQQAPVQHYANGSAQQQPYTQMGGQAEFPSISVSSSPTTYQVQAQSTFNQPPNFQVAPMQVPAGASEYSSLHGHMQPPPLPNASYPGHAEQQQQTYGAQQYRDESANRSYSLSQYPTA</sequence>
<keyword evidence="1" id="KW-0175">Coiled coil</keyword>
<protein>
    <recommendedName>
        <fullName evidence="5">BZIP domain-containing protein</fullName>
    </recommendedName>
</protein>
<accession>A0A0F4GSH5</accession>
<keyword evidence="4" id="KW-1185">Reference proteome</keyword>
<proteinExistence type="predicted"/>
<name>A0A0F4GSH5_9PEZI</name>
<evidence type="ECO:0000256" key="2">
    <source>
        <dbReference type="SAM" id="MobiDB-lite"/>
    </source>
</evidence>
<feature type="coiled-coil region" evidence="1">
    <location>
        <begin position="112"/>
        <end position="139"/>
    </location>
</feature>
<evidence type="ECO:0008006" key="5">
    <source>
        <dbReference type="Google" id="ProtNLM"/>
    </source>
</evidence>
<dbReference type="SUPFAM" id="SSF57959">
    <property type="entry name" value="Leucine zipper domain"/>
    <property type="match status" value="1"/>
</dbReference>
<dbReference type="InterPro" id="IPR046347">
    <property type="entry name" value="bZIP_sf"/>
</dbReference>
<feature type="compositionally biased region" description="Basic and acidic residues" evidence="2">
    <location>
        <begin position="76"/>
        <end position="87"/>
    </location>
</feature>
<gene>
    <name evidence="3" type="ORF">TI39_contig372g00021</name>
</gene>
<evidence type="ECO:0000313" key="4">
    <source>
        <dbReference type="Proteomes" id="UP000033647"/>
    </source>
</evidence>
<feature type="compositionally biased region" description="Polar residues" evidence="2">
    <location>
        <begin position="64"/>
        <end position="73"/>
    </location>
</feature>
<dbReference type="GO" id="GO:0003700">
    <property type="term" value="F:DNA-binding transcription factor activity"/>
    <property type="evidence" value="ECO:0007669"/>
    <property type="project" value="InterPro"/>
</dbReference>
<dbReference type="Gene3D" id="1.20.5.170">
    <property type="match status" value="1"/>
</dbReference>
<feature type="region of interest" description="Disordered" evidence="2">
    <location>
        <begin position="27"/>
        <end position="87"/>
    </location>
</feature>
<dbReference type="CDD" id="cd14688">
    <property type="entry name" value="bZIP_YAP"/>
    <property type="match status" value="1"/>
</dbReference>
<dbReference type="Proteomes" id="UP000033647">
    <property type="component" value="Unassembled WGS sequence"/>
</dbReference>
<feature type="compositionally biased region" description="Low complexity" evidence="2">
    <location>
        <begin position="175"/>
        <end position="191"/>
    </location>
</feature>
<reference evidence="3 4" key="1">
    <citation type="submission" date="2015-03" db="EMBL/GenBank/DDBJ databases">
        <title>RNA-seq based gene annotation and comparative genomics of four Zymoseptoria species reveal species-specific pathogenicity related genes and transposable element activity.</title>
        <authorList>
            <person name="Grandaubert J."/>
            <person name="Bhattacharyya A."/>
            <person name="Stukenbrock E.H."/>
        </authorList>
    </citation>
    <scope>NUCLEOTIDE SEQUENCE [LARGE SCALE GENOMIC DNA]</scope>
    <source>
        <strain evidence="3 4">Zb18110</strain>
    </source>
</reference>
<feature type="compositionally biased region" description="Polar residues" evidence="2">
    <location>
        <begin position="393"/>
        <end position="404"/>
    </location>
</feature>
<feature type="region of interest" description="Disordered" evidence="2">
    <location>
        <begin position="337"/>
        <end position="404"/>
    </location>
</feature>
<dbReference type="EMBL" id="LAFY01000364">
    <property type="protein sequence ID" value="KJX99145.1"/>
    <property type="molecule type" value="Genomic_DNA"/>
</dbReference>
<feature type="compositionally biased region" description="Low complexity" evidence="2">
    <location>
        <begin position="43"/>
        <end position="55"/>
    </location>
</feature>
<evidence type="ECO:0000256" key="1">
    <source>
        <dbReference type="SAM" id="Coils"/>
    </source>
</evidence>
<feature type="compositionally biased region" description="Polar residues" evidence="2">
    <location>
        <begin position="192"/>
        <end position="202"/>
    </location>
</feature>
<evidence type="ECO:0000313" key="3">
    <source>
        <dbReference type="EMBL" id="KJX99145.1"/>
    </source>
</evidence>
<dbReference type="AlphaFoldDB" id="A0A0F4GSH5"/>
<comment type="caution">
    <text evidence="3">The sequence shown here is derived from an EMBL/GenBank/DDBJ whole genome shotgun (WGS) entry which is preliminary data.</text>
</comment>
<organism evidence="3 4">
    <name type="scientific">Zymoseptoria brevis</name>
    <dbReference type="NCBI Taxonomy" id="1047168"/>
    <lineage>
        <taxon>Eukaryota</taxon>
        <taxon>Fungi</taxon>
        <taxon>Dikarya</taxon>
        <taxon>Ascomycota</taxon>
        <taxon>Pezizomycotina</taxon>
        <taxon>Dothideomycetes</taxon>
        <taxon>Dothideomycetidae</taxon>
        <taxon>Mycosphaerellales</taxon>
        <taxon>Mycosphaerellaceae</taxon>
        <taxon>Zymoseptoria</taxon>
    </lineage>
</organism>
<feature type="compositionally biased region" description="Low complexity" evidence="2">
    <location>
        <begin position="377"/>
        <end position="386"/>
    </location>
</feature>
<dbReference type="OrthoDB" id="3535998at2759"/>
<feature type="region of interest" description="Disordered" evidence="2">
    <location>
        <begin position="168"/>
        <end position="209"/>
    </location>
</feature>